<name>A0AB39C4Q4_9CAUD</name>
<accession>A0AB39C4Q4</accession>
<dbReference type="Pfam" id="PF13554">
    <property type="entry name" value="Phage_tail_terminator_5"/>
    <property type="match status" value="1"/>
</dbReference>
<sequence>MISTSQIQAKFDLIAMKWGQNNNIALIWRNSANNDMNEQAVSTVVAFPQHIPAPSISMGFQQSDLAKRGIYQVMLRAPRLTGTAEIYDRADALVEAFNEAMFYEGNYVSIGDDNQQLYLTSPAEIGADYEDDAGLHVAVTMNYRINNARG</sequence>
<dbReference type="Gene3D" id="3.30.2000.20">
    <property type="match status" value="1"/>
</dbReference>
<reference evidence="1" key="1">
    <citation type="submission" date="2024-06" db="EMBL/GenBank/DDBJ databases">
        <title>This phage originates from the Bacteriophage catalogue of the Bacteriophage Competence Centre, Department of Microbiology und Biotechnology, Max Rubner-Institut, Kiel, Germany.</title>
        <authorList>
            <person name="Sprotte S."/>
            <person name="Brinks E."/>
            <person name="Hille F."/>
        </authorList>
    </citation>
    <scope>NUCLEOTIDE SEQUENCE</scope>
</reference>
<protein>
    <recommendedName>
        <fullName evidence="2">Phage protein</fullName>
    </recommendedName>
</protein>
<evidence type="ECO:0000313" key="1">
    <source>
        <dbReference type="EMBL" id="XDJ01093.1"/>
    </source>
</evidence>
<organism evidence="1">
    <name type="scientific">Klebsiella phage PMBT64</name>
    <dbReference type="NCBI Taxonomy" id="3229740"/>
    <lineage>
        <taxon>Viruses</taxon>
        <taxon>Duplodnaviria</taxon>
        <taxon>Heunggongvirae</taxon>
        <taxon>Uroviricota</taxon>
        <taxon>Caudoviricetes</taxon>
    </lineage>
</organism>
<evidence type="ECO:0008006" key="2">
    <source>
        <dbReference type="Google" id="ProtNLM"/>
    </source>
</evidence>
<dbReference type="InterPro" id="IPR025395">
    <property type="entry name" value="Phage_tail_terminator-like"/>
</dbReference>
<proteinExistence type="predicted"/>
<dbReference type="EMBL" id="PP926510">
    <property type="protein sequence ID" value="XDJ01093.1"/>
    <property type="molecule type" value="Genomic_DNA"/>
</dbReference>